<comment type="caution">
    <text evidence="5">The sequence shown here is derived from an EMBL/GenBank/DDBJ whole genome shotgun (WGS) entry which is preliminary data.</text>
</comment>
<sequence length="203" mass="22773">MKYVLEKLVAEGTITDPKSPKGRLIQAAARLFRDKGYERTTVRDLAAEVGILSGSLFHHFKNKESILRAVMEEAILLNTESMKAALAEANTAEERVLALIKCELKSILGDTGAAMTVLVFEWRSLNEDSQKVILELRDIYEQLWLDALTEAKDEGLVVIDPFILRRLLTGALSWTVNWYDESGEMNLDQLARHALSLAIKSKV</sequence>
<dbReference type="EMBL" id="JBHRSZ010000004">
    <property type="protein sequence ID" value="MFC3151240.1"/>
    <property type="molecule type" value="Genomic_DNA"/>
</dbReference>
<keyword evidence="6" id="KW-1185">Reference proteome</keyword>
<keyword evidence="2 3" id="KW-0238">DNA-binding</keyword>
<feature type="domain" description="HTH tetR-type" evidence="4">
    <location>
        <begin position="18"/>
        <end position="78"/>
    </location>
</feature>
<evidence type="ECO:0000256" key="2">
    <source>
        <dbReference type="ARBA" id="ARBA00023125"/>
    </source>
</evidence>
<dbReference type="PANTHER" id="PTHR30055">
    <property type="entry name" value="HTH-TYPE TRANSCRIPTIONAL REGULATOR RUTR"/>
    <property type="match status" value="1"/>
</dbReference>
<feature type="DNA-binding region" description="H-T-H motif" evidence="3">
    <location>
        <begin position="41"/>
        <end position="60"/>
    </location>
</feature>
<protein>
    <submittedName>
        <fullName evidence="5">TetR/AcrR family transcriptional regulator</fullName>
    </submittedName>
</protein>
<dbReference type="InterPro" id="IPR001647">
    <property type="entry name" value="HTH_TetR"/>
</dbReference>
<evidence type="ECO:0000313" key="5">
    <source>
        <dbReference type="EMBL" id="MFC3151240.1"/>
    </source>
</evidence>
<dbReference type="Gene3D" id="1.10.357.10">
    <property type="entry name" value="Tetracycline Repressor, domain 2"/>
    <property type="match status" value="1"/>
</dbReference>
<dbReference type="InterPro" id="IPR009057">
    <property type="entry name" value="Homeodomain-like_sf"/>
</dbReference>
<dbReference type="PRINTS" id="PR00455">
    <property type="entry name" value="HTHTETR"/>
</dbReference>
<accession>A0ABV7HFJ0</accession>
<name>A0ABV7HFJ0_9GAMM</name>
<dbReference type="RefSeq" id="WP_386719635.1">
    <property type="nucleotide sequence ID" value="NZ_JBHRSZ010000004.1"/>
</dbReference>
<dbReference type="SUPFAM" id="SSF48498">
    <property type="entry name" value="Tetracyclin repressor-like, C-terminal domain"/>
    <property type="match status" value="1"/>
</dbReference>
<keyword evidence="1" id="KW-0175">Coiled coil</keyword>
<dbReference type="Pfam" id="PF17932">
    <property type="entry name" value="TetR_C_24"/>
    <property type="match status" value="1"/>
</dbReference>
<evidence type="ECO:0000256" key="1">
    <source>
        <dbReference type="ARBA" id="ARBA00023054"/>
    </source>
</evidence>
<dbReference type="Pfam" id="PF00440">
    <property type="entry name" value="TetR_N"/>
    <property type="match status" value="1"/>
</dbReference>
<reference evidence="6" key="1">
    <citation type="journal article" date="2019" name="Int. J. Syst. Evol. Microbiol.">
        <title>The Global Catalogue of Microorganisms (GCM) 10K type strain sequencing project: providing services to taxonomists for standard genome sequencing and annotation.</title>
        <authorList>
            <consortium name="The Broad Institute Genomics Platform"/>
            <consortium name="The Broad Institute Genome Sequencing Center for Infectious Disease"/>
            <person name="Wu L."/>
            <person name="Ma J."/>
        </authorList>
    </citation>
    <scope>NUCLEOTIDE SEQUENCE [LARGE SCALE GENOMIC DNA]</scope>
    <source>
        <strain evidence="6">KCTC 52438</strain>
    </source>
</reference>
<organism evidence="5 6">
    <name type="scientific">Litoribrevibacter euphylliae</name>
    <dbReference type="NCBI Taxonomy" id="1834034"/>
    <lineage>
        <taxon>Bacteria</taxon>
        <taxon>Pseudomonadati</taxon>
        <taxon>Pseudomonadota</taxon>
        <taxon>Gammaproteobacteria</taxon>
        <taxon>Oceanospirillales</taxon>
        <taxon>Oceanospirillaceae</taxon>
        <taxon>Litoribrevibacter</taxon>
    </lineage>
</organism>
<dbReference type="InterPro" id="IPR050109">
    <property type="entry name" value="HTH-type_TetR-like_transc_reg"/>
</dbReference>
<dbReference type="InterPro" id="IPR036271">
    <property type="entry name" value="Tet_transcr_reg_TetR-rel_C_sf"/>
</dbReference>
<dbReference type="InterPro" id="IPR041490">
    <property type="entry name" value="KstR2_TetR_C"/>
</dbReference>
<dbReference type="SUPFAM" id="SSF46689">
    <property type="entry name" value="Homeodomain-like"/>
    <property type="match status" value="1"/>
</dbReference>
<gene>
    <name evidence="5" type="ORF">ACFOEK_09410</name>
</gene>
<evidence type="ECO:0000256" key="3">
    <source>
        <dbReference type="PROSITE-ProRule" id="PRU00335"/>
    </source>
</evidence>
<dbReference type="Proteomes" id="UP001595476">
    <property type="component" value="Unassembled WGS sequence"/>
</dbReference>
<dbReference type="PANTHER" id="PTHR30055:SF183">
    <property type="entry name" value="NUCLEOID OCCLUSION FACTOR SLMA"/>
    <property type="match status" value="1"/>
</dbReference>
<evidence type="ECO:0000313" key="6">
    <source>
        <dbReference type="Proteomes" id="UP001595476"/>
    </source>
</evidence>
<dbReference type="PROSITE" id="PS50977">
    <property type="entry name" value="HTH_TETR_2"/>
    <property type="match status" value="1"/>
</dbReference>
<proteinExistence type="predicted"/>
<evidence type="ECO:0000259" key="4">
    <source>
        <dbReference type="PROSITE" id="PS50977"/>
    </source>
</evidence>